<dbReference type="eggNOG" id="KOG2733">
    <property type="taxonomic scope" value="Eukaryota"/>
</dbReference>
<accession>C1EDA1</accession>
<proteinExistence type="predicted"/>
<dbReference type="EMBL" id="CP001329">
    <property type="protein sequence ID" value="ACO65404.1"/>
    <property type="molecule type" value="Genomic_DNA"/>
</dbReference>
<evidence type="ECO:0000313" key="2">
    <source>
        <dbReference type="Proteomes" id="UP000002009"/>
    </source>
</evidence>
<dbReference type="PANTHER" id="PTHR12286:SF5">
    <property type="entry name" value="SACCHAROPINE DEHYDROGENASE-LIKE OXIDOREDUCTASE"/>
    <property type="match status" value="1"/>
</dbReference>
<organism evidence="1 2">
    <name type="scientific">Micromonas commoda (strain RCC299 / NOUM17 / CCMP2709)</name>
    <name type="common">Picoplanktonic green alga</name>
    <dbReference type="NCBI Taxonomy" id="296587"/>
    <lineage>
        <taxon>Eukaryota</taxon>
        <taxon>Viridiplantae</taxon>
        <taxon>Chlorophyta</taxon>
        <taxon>Mamiellophyceae</taxon>
        <taxon>Mamiellales</taxon>
        <taxon>Mamiellaceae</taxon>
        <taxon>Micromonas</taxon>
    </lineage>
</organism>
<dbReference type="PANTHER" id="PTHR12286">
    <property type="entry name" value="SACCHAROPINE DEHYDROGENASE-LIKE OXIDOREDUCTASE"/>
    <property type="match status" value="1"/>
</dbReference>
<dbReference type="Gene3D" id="3.40.50.720">
    <property type="entry name" value="NAD(P)-binding Rossmann-like Domain"/>
    <property type="match status" value="1"/>
</dbReference>
<dbReference type="InParanoid" id="C1EDA1"/>
<dbReference type="Proteomes" id="UP000002009">
    <property type="component" value="Chromosome 9"/>
</dbReference>
<keyword evidence="2" id="KW-1185">Reference proteome</keyword>
<name>C1EDA1_MICCC</name>
<dbReference type="GO" id="GO:0005886">
    <property type="term" value="C:plasma membrane"/>
    <property type="evidence" value="ECO:0007669"/>
    <property type="project" value="TreeGrafter"/>
</dbReference>
<gene>
    <name evidence="1" type="ORF">MICPUN_108848</name>
</gene>
<sequence>MLRGDAADATDMRALAKVAKCVVSAAGPYGDNGDVLVGACAAEGTHYADLTGEPGWMRSIIDAHDATAMSTGARIVPCAGFDSVPADVGAFIAATELAKRHPGVRVVKVTSFLTKVLGGFSGGTLATGWRLAEDARERTSFCDVDGLVPGAIEGVTNAAQTPLAFAELEPTYNSDLDAWATTSPFAPCDVKVVRRTVSLLEGAEVGAEVGADAGAEAGAEVGADRVMPYANLSRFCYEGKLAAFELGTPVGWISCKATASLVEAAVRGAADEGTRTSMKAALPKPGEGPPEWFRNAGFWEMRFCAEGEDGKARVWTAMRGGGDPGYSDTARILAEAGVLLASGGGSGPVRRGGVLTPAAAFGDAILRGLEPHGITYTVDGDEPKGVWFSLPKIAKT</sequence>
<reference evidence="1 2" key="1">
    <citation type="journal article" date="2009" name="Science">
        <title>Green evolution and dynamic adaptations revealed by genomes of the marine picoeukaryotes Micromonas.</title>
        <authorList>
            <person name="Worden A.Z."/>
            <person name="Lee J.H."/>
            <person name="Mock T."/>
            <person name="Rouze P."/>
            <person name="Simmons M.P."/>
            <person name="Aerts A.L."/>
            <person name="Allen A.E."/>
            <person name="Cuvelier M.L."/>
            <person name="Derelle E."/>
            <person name="Everett M.V."/>
            <person name="Foulon E."/>
            <person name="Grimwood J."/>
            <person name="Gundlach H."/>
            <person name="Henrissat B."/>
            <person name="Napoli C."/>
            <person name="McDonald S.M."/>
            <person name="Parker M.S."/>
            <person name="Rombauts S."/>
            <person name="Salamov A."/>
            <person name="Von Dassow P."/>
            <person name="Badger J.H."/>
            <person name="Coutinho P.M."/>
            <person name="Demir E."/>
            <person name="Dubchak I."/>
            <person name="Gentemann C."/>
            <person name="Eikrem W."/>
            <person name="Gready J.E."/>
            <person name="John U."/>
            <person name="Lanier W."/>
            <person name="Lindquist E.A."/>
            <person name="Lucas S."/>
            <person name="Mayer K.F."/>
            <person name="Moreau H."/>
            <person name="Not F."/>
            <person name="Otillar R."/>
            <person name="Panaud O."/>
            <person name="Pangilinan J."/>
            <person name="Paulsen I."/>
            <person name="Piegu B."/>
            <person name="Poliakov A."/>
            <person name="Robbens S."/>
            <person name="Schmutz J."/>
            <person name="Toulza E."/>
            <person name="Wyss T."/>
            <person name="Zelensky A."/>
            <person name="Zhou K."/>
            <person name="Armbrust E.V."/>
            <person name="Bhattacharya D."/>
            <person name="Goodenough U.W."/>
            <person name="Van de Peer Y."/>
            <person name="Grigoriev I.V."/>
        </authorList>
    </citation>
    <scope>NUCLEOTIDE SEQUENCE [LARGE SCALE GENOMIC DNA]</scope>
    <source>
        <strain evidence="2">RCC299 / NOUM17</strain>
    </source>
</reference>
<evidence type="ECO:0000313" key="1">
    <source>
        <dbReference type="EMBL" id="ACO65404.1"/>
    </source>
</evidence>
<dbReference type="OMA" id="KYSRYCG"/>
<dbReference type="InterPro" id="IPR051276">
    <property type="entry name" value="Saccharopine_DH-like_oxidrdct"/>
</dbReference>
<dbReference type="GO" id="GO:0009247">
    <property type="term" value="P:glycolipid biosynthetic process"/>
    <property type="evidence" value="ECO:0007669"/>
    <property type="project" value="TreeGrafter"/>
</dbReference>
<dbReference type="GeneID" id="8246323"/>
<dbReference type="RefSeq" id="XP_002504146.1">
    <property type="nucleotide sequence ID" value="XM_002504100.1"/>
</dbReference>
<dbReference type="OrthoDB" id="10268090at2759"/>
<protein>
    <recommendedName>
        <fullName evidence="3">Saccharopine dehydrogenase NADP binding domain-containing protein</fullName>
    </recommendedName>
</protein>
<dbReference type="FunCoup" id="C1EDA1">
    <property type="interactions" value="844"/>
</dbReference>
<dbReference type="AlphaFoldDB" id="C1EDA1"/>
<evidence type="ECO:0008006" key="3">
    <source>
        <dbReference type="Google" id="ProtNLM"/>
    </source>
</evidence>
<dbReference type="KEGG" id="mis:MICPUN_108848"/>